<dbReference type="GO" id="GO:0016829">
    <property type="term" value="F:lyase activity"/>
    <property type="evidence" value="ECO:0007669"/>
    <property type="project" value="UniProtKB-KW"/>
</dbReference>
<dbReference type="PATRIC" id="fig|1069642.3.peg.2491"/>
<evidence type="ECO:0000256" key="5">
    <source>
        <dbReference type="ARBA" id="ARBA00023014"/>
    </source>
</evidence>
<evidence type="ECO:0000313" key="7">
    <source>
        <dbReference type="Proteomes" id="UP000010074"/>
    </source>
</evidence>
<dbReference type="Pfam" id="PF13353">
    <property type="entry name" value="Fer4_12"/>
    <property type="match status" value="1"/>
</dbReference>
<reference evidence="6 7" key="1">
    <citation type="journal article" date="2012" name="BMC Genomics">
        <title>Genome analysis of a simultaneously predatory and prey-independent, novel Bdellovibrio bacteriovorus from the River Tiber, supports in silico predictions of both ancient and recent lateral gene transfer from diverse bacteria.</title>
        <authorList>
            <person name="Hobley L."/>
            <person name="Lerner T.R."/>
            <person name="Williams L.E."/>
            <person name="Lambert C."/>
            <person name="Till R."/>
            <person name="Milner D.S."/>
            <person name="Basford S.M."/>
            <person name="Capeness M.J."/>
            <person name="Fenton A.K."/>
            <person name="Atterbury R.J."/>
            <person name="Harris M.A."/>
            <person name="Sockett R.E."/>
        </authorList>
    </citation>
    <scope>NUCLEOTIDE SEQUENCE [LARGE SCALE GENOMIC DNA]</scope>
    <source>
        <strain evidence="6 7">Tiberius</strain>
    </source>
</reference>
<organism evidence="6 7">
    <name type="scientific">Bdellovibrio bacteriovorus str. Tiberius</name>
    <dbReference type="NCBI Taxonomy" id="1069642"/>
    <lineage>
        <taxon>Bacteria</taxon>
        <taxon>Pseudomonadati</taxon>
        <taxon>Bdellovibrionota</taxon>
        <taxon>Bdellovibrionia</taxon>
        <taxon>Bdellovibrionales</taxon>
        <taxon>Pseudobdellovibrionaceae</taxon>
        <taxon>Bdellovibrio</taxon>
    </lineage>
</organism>
<dbReference type="InterPro" id="IPR014191">
    <property type="entry name" value="Anaer_RNR_activator"/>
</dbReference>
<dbReference type="EMBL" id="CP002930">
    <property type="protein sequence ID" value="AFY02199.1"/>
    <property type="molecule type" value="Genomic_DNA"/>
</dbReference>
<evidence type="ECO:0000256" key="4">
    <source>
        <dbReference type="ARBA" id="ARBA00023004"/>
    </source>
</evidence>
<accession>K7ZBA0</accession>
<dbReference type="InterPro" id="IPR058240">
    <property type="entry name" value="rSAM_sf"/>
</dbReference>
<dbReference type="GO" id="GO:0051536">
    <property type="term" value="F:iron-sulfur cluster binding"/>
    <property type="evidence" value="ECO:0007669"/>
    <property type="project" value="UniProtKB-KW"/>
</dbReference>
<evidence type="ECO:0000256" key="1">
    <source>
        <dbReference type="ARBA" id="ARBA00001966"/>
    </source>
</evidence>
<dbReference type="Gene3D" id="3.20.20.70">
    <property type="entry name" value="Aldolase class I"/>
    <property type="match status" value="1"/>
</dbReference>
<name>K7ZBA0_BDEBC</name>
<comment type="cofactor">
    <cofactor evidence="1">
        <name>[4Fe-4S] cluster</name>
        <dbReference type="ChEBI" id="CHEBI:49883"/>
    </cofactor>
</comment>
<dbReference type="InterPro" id="IPR007197">
    <property type="entry name" value="rSAM"/>
</dbReference>
<keyword evidence="6" id="KW-0670">Pyruvate</keyword>
<keyword evidence="3" id="KW-0479">Metal-binding</keyword>
<dbReference type="NCBIfam" id="TIGR02826">
    <property type="entry name" value="RNR_activ_nrdG3"/>
    <property type="match status" value="1"/>
</dbReference>
<dbReference type="SUPFAM" id="SSF102114">
    <property type="entry name" value="Radical SAM enzymes"/>
    <property type="match status" value="1"/>
</dbReference>
<evidence type="ECO:0000256" key="3">
    <source>
        <dbReference type="ARBA" id="ARBA00022723"/>
    </source>
</evidence>
<keyword evidence="2" id="KW-0949">S-adenosyl-L-methionine</keyword>
<proteinExistence type="predicted"/>
<dbReference type="STRING" id="1069642.Bdt_2516"/>
<keyword evidence="6" id="KW-0456">Lyase</keyword>
<dbReference type="InterPro" id="IPR013785">
    <property type="entry name" value="Aldolase_TIM"/>
</dbReference>
<gene>
    <name evidence="6" type="ORF">Bdt_2516</name>
</gene>
<evidence type="ECO:0000256" key="2">
    <source>
        <dbReference type="ARBA" id="ARBA00022691"/>
    </source>
</evidence>
<keyword evidence="4" id="KW-0408">Iron</keyword>
<sequence length="155" mass="17693">MNIYKYDIVFQEVPDHVSLAFYVCGCPLKCPGCHSPELWTEKTGTPLTTELLQQLITRYRGRITCVLFLGGEWHEAELCQFLKVCHHNHLHTALYTGLTEVSVRLLEGLDYLKTGPWVRALGGLDSPTTNQVFRDLRTGKILNHLFQHNTKEPSL</sequence>
<keyword evidence="5" id="KW-0411">Iron-sulfur</keyword>
<dbReference type="Proteomes" id="UP000010074">
    <property type="component" value="Chromosome"/>
</dbReference>
<dbReference type="KEGG" id="bbat:Bdt_2516"/>
<dbReference type="GO" id="GO:0046872">
    <property type="term" value="F:metal ion binding"/>
    <property type="evidence" value="ECO:0007669"/>
    <property type="project" value="UniProtKB-KW"/>
</dbReference>
<dbReference type="RefSeq" id="WP_015091635.1">
    <property type="nucleotide sequence ID" value="NC_019567.1"/>
</dbReference>
<dbReference type="OrthoDB" id="9782387at2"/>
<dbReference type="HOGENOM" id="CLU_115310_0_0_7"/>
<dbReference type="SFLD" id="SFLDS00029">
    <property type="entry name" value="Radical_SAM"/>
    <property type="match status" value="1"/>
</dbReference>
<dbReference type="AlphaFoldDB" id="K7ZBA0"/>
<protein>
    <submittedName>
        <fullName evidence="6">Pyruvate formate-lyase activating enzyme</fullName>
    </submittedName>
</protein>
<evidence type="ECO:0000313" key="6">
    <source>
        <dbReference type="EMBL" id="AFY02199.1"/>
    </source>
</evidence>